<evidence type="ECO:0008006" key="4">
    <source>
        <dbReference type="Google" id="ProtNLM"/>
    </source>
</evidence>
<evidence type="ECO:0000256" key="1">
    <source>
        <dbReference type="SAM" id="SignalP"/>
    </source>
</evidence>
<dbReference type="AlphaFoldDB" id="A0AAD8PMS0"/>
<keyword evidence="3" id="KW-1185">Reference proteome</keyword>
<keyword evidence="1" id="KW-0732">Signal</keyword>
<evidence type="ECO:0000313" key="2">
    <source>
        <dbReference type="EMBL" id="KAK1572995.1"/>
    </source>
</evidence>
<evidence type="ECO:0000313" key="3">
    <source>
        <dbReference type="Proteomes" id="UP001230504"/>
    </source>
</evidence>
<feature type="chain" id="PRO_5041932847" description="Integral membrane protein" evidence="1">
    <location>
        <begin position="22"/>
        <end position="80"/>
    </location>
</feature>
<dbReference type="GeneID" id="85440086"/>
<dbReference type="RefSeq" id="XP_060408712.1">
    <property type="nucleotide sequence ID" value="XM_060555846.1"/>
</dbReference>
<name>A0AAD8PMS0_9PEZI</name>
<organism evidence="2 3">
    <name type="scientific">Colletotrichum navitas</name>
    <dbReference type="NCBI Taxonomy" id="681940"/>
    <lineage>
        <taxon>Eukaryota</taxon>
        <taxon>Fungi</taxon>
        <taxon>Dikarya</taxon>
        <taxon>Ascomycota</taxon>
        <taxon>Pezizomycotina</taxon>
        <taxon>Sordariomycetes</taxon>
        <taxon>Hypocreomycetidae</taxon>
        <taxon>Glomerellales</taxon>
        <taxon>Glomerellaceae</taxon>
        <taxon>Colletotrichum</taxon>
        <taxon>Colletotrichum graminicola species complex</taxon>
    </lineage>
</organism>
<protein>
    <recommendedName>
        <fullName evidence="4">Integral membrane protein</fullName>
    </recommendedName>
</protein>
<reference evidence="2" key="1">
    <citation type="submission" date="2021-06" db="EMBL/GenBank/DDBJ databases">
        <title>Comparative genomics, transcriptomics and evolutionary studies reveal genomic signatures of adaptation to plant cell wall in hemibiotrophic fungi.</title>
        <authorList>
            <consortium name="DOE Joint Genome Institute"/>
            <person name="Baroncelli R."/>
            <person name="Diaz J.F."/>
            <person name="Benocci T."/>
            <person name="Peng M."/>
            <person name="Battaglia E."/>
            <person name="Haridas S."/>
            <person name="Andreopoulos W."/>
            <person name="Labutti K."/>
            <person name="Pangilinan J."/>
            <person name="Floch G.L."/>
            <person name="Makela M.R."/>
            <person name="Henrissat B."/>
            <person name="Grigoriev I.V."/>
            <person name="Crouch J.A."/>
            <person name="De Vries R.P."/>
            <person name="Sukno S.A."/>
            <person name="Thon M.R."/>
        </authorList>
    </citation>
    <scope>NUCLEOTIDE SEQUENCE</scope>
    <source>
        <strain evidence="2">CBS 125086</strain>
    </source>
</reference>
<gene>
    <name evidence="2" type="ORF">LY79DRAFT_526530</name>
</gene>
<proteinExistence type="predicted"/>
<feature type="signal peptide" evidence="1">
    <location>
        <begin position="1"/>
        <end position="21"/>
    </location>
</feature>
<accession>A0AAD8PMS0</accession>
<dbReference type="Proteomes" id="UP001230504">
    <property type="component" value="Unassembled WGS sequence"/>
</dbReference>
<dbReference type="EMBL" id="JAHLJV010000101">
    <property type="protein sequence ID" value="KAK1572995.1"/>
    <property type="molecule type" value="Genomic_DNA"/>
</dbReference>
<sequence>MRFTGLTTLLIVALMVAVCMAGKPEQVPNGCWGKCSKECIAWVVPFFVLFPKFIDCRKQCIIGMYHPECREMLKNVKLGQ</sequence>
<comment type="caution">
    <text evidence="2">The sequence shown here is derived from an EMBL/GenBank/DDBJ whole genome shotgun (WGS) entry which is preliminary data.</text>
</comment>